<dbReference type="GO" id="GO:0008171">
    <property type="term" value="F:O-methyltransferase activity"/>
    <property type="evidence" value="ECO:0007669"/>
    <property type="project" value="InterPro"/>
</dbReference>
<dbReference type="InterPro" id="IPR036388">
    <property type="entry name" value="WH-like_DNA-bd_sf"/>
</dbReference>
<dbReference type="FunFam" id="3.40.50.150:FF:000057">
    <property type="entry name" value="O-methyltransferase ZRP4"/>
    <property type="match status" value="1"/>
</dbReference>
<dbReference type="FunFam" id="1.10.10.10:FF:000213">
    <property type="entry name" value="Coniferyl alcohol 9-O-methyltransferase"/>
    <property type="match status" value="1"/>
</dbReference>
<dbReference type="InterPro" id="IPR036390">
    <property type="entry name" value="WH_DNA-bd_sf"/>
</dbReference>
<evidence type="ECO:0000259" key="5">
    <source>
        <dbReference type="Pfam" id="PF08100"/>
    </source>
</evidence>
<proteinExistence type="predicted"/>
<dbReference type="InterPro" id="IPR016461">
    <property type="entry name" value="COMT-like"/>
</dbReference>
<dbReference type="AlphaFoldDB" id="A0A6N2LT78"/>
<dbReference type="GO" id="GO:0046983">
    <property type="term" value="F:protein dimerization activity"/>
    <property type="evidence" value="ECO:0007669"/>
    <property type="project" value="InterPro"/>
</dbReference>
<dbReference type="GO" id="GO:0032259">
    <property type="term" value="P:methylation"/>
    <property type="evidence" value="ECO:0007669"/>
    <property type="project" value="UniProtKB-KW"/>
</dbReference>
<dbReference type="PROSITE" id="PS51683">
    <property type="entry name" value="SAM_OMT_II"/>
    <property type="match status" value="1"/>
</dbReference>
<organism evidence="6">
    <name type="scientific">Salix viminalis</name>
    <name type="common">Common osier</name>
    <name type="synonym">Basket willow</name>
    <dbReference type="NCBI Taxonomy" id="40686"/>
    <lineage>
        <taxon>Eukaryota</taxon>
        <taxon>Viridiplantae</taxon>
        <taxon>Streptophyta</taxon>
        <taxon>Embryophyta</taxon>
        <taxon>Tracheophyta</taxon>
        <taxon>Spermatophyta</taxon>
        <taxon>Magnoliopsida</taxon>
        <taxon>eudicotyledons</taxon>
        <taxon>Gunneridae</taxon>
        <taxon>Pentapetalae</taxon>
        <taxon>rosids</taxon>
        <taxon>fabids</taxon>
        <taxon>Malpighiales</taxon>
        <taxon>Salicaceae</taxon>
        <taxon>Saliceae</taxon>
        <taxon>Salix</taxon>
    </lineage>
</organism>
<feature type="domain" description="O-methyltransferase dimerisation" evidence="5">
    <location>
        <begin position="121"/>
        <end position="155"/>
    </location>
</feature>
<accession>A0A6N2LT78</accession>
<evidence type="ECO:0008006" key="7">
    <source>
        <dbReference type="Google" id="ProtNLM"/>
    </source>
</evidence>
<dbReference type="Pfam" id="PF00891">
    <property type="entry name" value="Methyltransf_2"/>
    <property type="match status" value="1"/>
</dbReference>
<protein>
    <recommendedName>
        <fullName evidence="7">O-methyltransferase domain-containing protein</fullName>
    </recommendedName>
</protein>
<dbReference type="CDD" id="cd02440">
    <property type="entry name" value="AdoMet_MTases"/>
    <property type="match status" value="1"/>
</dbReference>
<keyword evidence="2" id="KW-0808">Transferase</keyword>
<dbReference type="SUPFAM" id="SSF53335">
    <property type="entry name" value="S-adenosyl-L-methionine-dependent methyltransferases"/>
    <property type="match status" value="2"/>
</dbReference>
<feature type="domain" description="O-methyltransferase C-terminal" evidence="4">
    <location>
        <begin position="275"/>
        <end position="482"/>
    </location>
</feature>
<dbReference type="PANTHER" id="PTHR11746">
    <property type="entry name" value="O-METHYLTRANSFERASE"/>
    <property type="match status" value="1"/>
</dbReference>
<dbReference type="GO" id="GO:0008757">
    <property type="term" value="F:S-adenosylmethionine-dependent methyltransferase activity"/>
    <property type="evidence" value="ECO:0007669"/>
    <property type="project" value="UniProtKB-ARBA"/>
</dbReference>
<evidence type="ECO:0000256" key="1">
    <source>
        <dbReference type="ARBA" id="ARBA00022603"/>
    </source>
</evidence>
<dbReference type="Gene3D" id="1.10.10.10">
    <property type="entry name" value="Winged helix-like DNA-binding domain superfamily/Winged helix DNA-binding domain"/>
    <property type="match status" value="2"/>
</dbReference>
<reference evidence="6" key="1">
    <citation type="submission" date="2019-03" db="EMBL/GenBank/DDBJ databases">
        <authorList>
            <person name="Mank J."/>
            <person name="Almeida P."/>
        </authorList>
    </citation>
    <scope>NUCLEOTIDE SEQUENCE</scope>
    <source>
        <strain evidence="6">78183</strain>
    </source>
</reference>
<keyword evidence="1" id="KW-0489">Methyltransferase</keyword>
<feature type="domain" description="O-methyltransferase dimerisation" evidence="5">
    <location>
        <begin position="172"/>
        <end position="261"/>
    </location>
</feature>
<dbReference type="InterPro" id="IPR029063">
    <property type="entry name" value="SAM-dependent_MTases_sf"/>
</dbReference>
<keyword evidence="3" id="KW-0949">S-adenosyl-L-methionine</keyword>
<dbReference type="SUPFAM" id="SSF46785">
    <property type="entry name" value="Winged helix' DNA-binding domain"/>
    <property type="match status" value="2"/>
</dbReference>
<evidence type="ECO:0000256" key="2">
    <source>
        <dbReference type="ARBA" id="ARBA00022679"/>
    </source>
</evidence>
<dbReference type="InterPro" id="IPR001077">
    <property type="entry name" value="COMT_C"/>
</dbReference>
<dbReference type="InterPro" id="IPR012967">
    <property type="entry name" value="COMT_dimerisation"/>
</dbReference>
<name>A0A6N2LT78_SALVM</name>
<evidence type="ECO:0000259" key="4">
    <source>
        <dbReference type="Pfam" id="PF00891"/>
    </source>
</evidence>
<sequence length="501" mass="56477">MINLADGKHDPELLKAQACMESHLQIHKLHVSKMFILKDNPLSVTPILQVVLDPILTKPWHFVSAWFNNDDPTPFETAHGRTFWDYGGHEPMPNNFFNDSMASDARNLHGAELLQAQAHVWNHIFNFINSMSLKCVVELGIPDLIHNQGRSTHLAEGNLHGADLLQAQAHVWNHIFNFINSMSLKCAVELGIPDLILNHGKPMTLSELVAVLPIHPTKAPFVYRLMRILVHSGFFAQQNGSGDTEGEGYVLTNASQLLVKDNPFTYLDPILTQPWHHVSAWFQNDVPSPFHTAHERTLWEYASHEPKLNQFFNEAMASDARLVSSVMINECKGVFEGLNSLVDVAGGTGTLAKALAKEFQHLDCTVFDLPHVVADLEGSGNLKYLGGDMFEEIPQADAILLKWILHDWNDEECVKILRQCKEAIKGREGGKVIIIDIVVENNKVEARSTETQLYFDMLMMILFTGKERNKNEWSQLFSDAGFTNFKITPVLGLRYLIEVYP</sequence>
<dbReference type="GO" id="GO:0009717">
    <property type="term" value="P:isoflavonoid biosynthetic process"/>
    <property type="evidence" value="ECO:0007669"/>
    <property type="project" value="UniProtKB-ARBA"/>
</dbReference>
<dbReference type="EMBL" id="CAADRP010001597">
    <property type="protein sequence ID" value="VFU44302.1"/>
    <property type="molecule type" value="Genomic_DNA"/>
</dbReference>
<evidence type="ECO:0000313" key="6">
    <source>
        <dbReference type="EMBL" id="VFU44302.1"/>
    </source>
</evidence>
<dbReference type="Gene3D" id="3.40.50.150">
    <property type="entry name" value="Vaccinia Virus protein VP39"/>
    <property type="match status" value="1"/>
</dbReference>
<evidence type="ECO:0000256" key="3">
    <source>
        <dbReference type="ARBA" id="ARBA00022691"/>
    </source>
</evidence>
<gene>
    <name evidence="6" type="ORF">SVIM_LOCUS271514</name>
</gene>
<dbReference type="Pfam" id="PF08100">
    <property type="entry name" value="Dimerisation"/>
    <property type="match status" value="2"/>
</dbReference>